<dbReference type="Pfam" id="PF00011">
    <property type="entry name" value="HSP20"/>
    <property type="match status" value="1"/>
</dbReference>
<dbReference type="PANTHER" id="PTHR11527">
    <property type="entry name" value="HEAT-SHOCK PROTEIN 20 FAMILY MEMBER"/>
    <property type="match status" value="1"/>
</dbReference>
<gene>
    <name evidence="3" type="ORF">DF3PB_2310008</name>
</gene>
<dbReference type="Gene3D" id="2.60.40.790">
    <property type="match status" value="1"/>
</dbReference>
<feature type="region of interest" description="Disordered" evidence="1">
    <location>
        <begin position="1"/>
        <end position="22"/>
    </location>
</feature>
<feature type="domain" description="SHSP" evidence="2">
    <location>
        <begin position="19"/>
        <end position="131"/>
    </location>
</feature>
<evidence type="ECO:0000256" key="1">
    <source>
        <dbReference type="SAM" id="MobiDB-lite"/>
    </source>
</evidence>
<dbReference type="PROSITE" id="PS01031">
    <property type="entry name" value="SHSP"/>
    <property type="match status" value="1"/>
</dbReference>
<dbReference type="InterPro" id="IPR031107">
    <property type="entry name" value="Small_HSP"/>
</dbReference>
<dbReference type="EMBL" id="UIDG01000148">
    <property type="protein sequence ID" value="SUS06027.1"/>
    <property type="molecule type" value="Genomic_DNA"/>
</dbReference>
<evidence type="ECO:0000259" key="2">
    <source>
        <dbReference type="PROSITE" id="PS01031"/>
    </source>
</evidence>
<sequence length="131" mass="14188">MTDVSGTGKGTAERTAESTRAQPVYIPQADIYETKDALFVSLEMPGANPDAISITLDKRVLAVRGRSVQKRPAGFSPVHAEYREGDYERSFTLSEAIDGDRIEASFEDGILDLKLPKAQPAPAKKIGVKHG</sequence>
<dbReference type="CDD" id="cd06464">
    <property type="entry name" value="ACD_sHsps-like"/>
    <property type="match status" value="1"/>
</dbReference>
<dbReference type="SUPFAM" id="SSF49764">
    <property type="entry name" value="HSP20-like chaperones"/>
    <property type="match status" value="1"/>
</dbReference>
<keyword evidence="3" id="KW-0346">Stress response</keyword>
<dbReference type="InterPro" id="IPR002068">
    <property type="entry name" value="A-crystallin/Hsp20_dom"/>
</dbReference>
<protein>
    <submittedName>
        <fullName evidence="3">Putative molecular chaperone small heat shock protein, hsp20 family</fullName>
    </submittedName>
</protein>
<name>A0A380TDB4_9ZZZZ</name>
<dbReference type="InterPro" id="IPR008978">
    <property type="entry name" value="HSP20-like_chaperone"/>
</dbReference>
<proteinExistence type="predicted"/>
<dbReference type="AlphaFoldDB" id="A0A380TDB4"/>
<organism evidence="3">
    <name type="scientific">metagenome</name>
    <dbReference type="NCBI Taxonomy" id="256318"/>
    <lineage>
        <taxon>unclassified sequences</taxon>
        <taxon>metagenomes</taxon>
    </lineage>
</organism>
<accession>A0A380TDB4</accession>
<evidence type="ECO:0000313" key="3">
    <source>
        <dbReference type="EMBL" id="SUS06027.1"/>
    </source>
</evidence>
<reference evidence="3" key="1">
    <citation type="submission" date="2018-07" db="EMBL/GenBank/DDBJ databases">
        <authorList>
            <person name="Quirk P.G."/>
            <person name="Krulwich T.A."/>
        </authorList>
    </citation>
    <scope>NUCLEOTIDE SEQUENCE</scope>
</reference>